<feature type="transmembrane region" description="Helical" evidence="6">
    <location>
        <begin position="12"/>
        <end position="34"/>
    </location>
</feature>
<feature type="transmembrane region" description="Helical" evidence="6">
    <location>
        <begin position="77"/>
        <end position="96"/>
    </location>
</feature>
<feature type="domain" description="Major facilitator superfamily (MFS) profile" evidence="7">
    <location>
        <begin position="12"/>
        <end position="487"/>
    </location>
</feature>
<dbReference type="Gene3D" id="1.20.1720.10">
    <property type="entry name" value="Multidrug resistance protein D"/>
    <property type="match status" value="1"/>
</dbReference>
<dbReference type="GO" id="GO:0005886">
    <property type="term" value="C:plasma membrane"/>
    <property type="evidence" value="ECO:0007669"/>
    <property type="project" value="UniProtKB-SubCell"/>
</dbReference>
<feature type="transmembrane region" description="Helical" evidence="6">
    <location>
        <begin position="462"/>
        <end position="482"/>
    </location>
</feature>
<comment type="subcellular location">
    <subcellularLocation>
        <location evidence="1">Cell membrane</location>
        <topology evidence="1">Multi-pass membrane protein</topology>
    </subcellularLocation>
</comment>
<evidence type="ECO:0000256" key="5">
    <source>
        <dbReference type="ARBA" id="ARBA00023136"/>
    </source>
</evidence>
<keyword evidence="9" id="KW-1185">Reference proteome</keyword>
<keyword evidence="2" id="KW-0813">Transport</keyword>
<dbReference type="PANTHER" id="PTHR23501">
    <property type="entry name" value="MAJOR FACILITATOR SUPERFAMILY"/>
    <property type="match status" value="1"/>
</dbReference>
<keyword evidence="5 6" id="KW-0472">Membrane</keyword>
<dbReference type="eggNOG" id="COG2814">
    <property type="taxonomic scope" value="Bacteria"/>
</dbReference>
<organism evidence="8 9">
    <name type="scientific">Paucilactobacillus suebicus DSM 5007 = KCTC 3549</name>
    <dbReference type="NCBI Taxonomy" id="1423807"/>
    <lineage>
        <taxon>Bacteria</taxon>
        <taxon>Bacillati</taxon>
        <taxon>Bacillota</taxon>
        <taxon>Bacilli</taxon>
        <taxon>Lactobacillales</taxon>
        <taxon>Lactobacillaceae</taxon>
        <taxon>Paucilactobacillus</taxon>
    </lineage>
</organism>
<gene>
    <name evidence="8" type="ORF">FD16_GL000327</name>
</gene>
<dbReference type="GO" id="GO:0022857">
    <property type="term" value="F:transmembrane transporter activity"/>
    <property type="evidence" value="ECO:0007669"/>
    <property type="project" value="InterPro"/>
</dbReference>
<name>A0A0R1W2N3_9LACO</name>
<evidence type="ECO:0000256" key="1">
    <source>
        <dbReference type="ARBA" id="ARBA00004651"/>
    </source>
</evidence>
<dbReference type="Proteomes" id="UP000051820">
    <property type="component" value="Unassembled WGS sequence"/>
</dbReference>
<evidence type="ECO:0000256" key="3">
    <source>
        <dbReference type="ARBA" id="ARBA00022692"/>
    </source>
</evidence>
<protein>
    <submittedName>
        <fullName evidence="8">Transporter</fullName>
    </submittedName>
</protein>
<feature type="transmembrane region" description="Helical" evidence="6">
    <location>
        <begin position="396"/>
        <end position="414"/>
    </location>
</feature>
<dbReference type="PANTHER" id="PTHR23501:SF191">
    <property type="entry name" value="VACUOLAR BASIC AMINO ACID TRANSPORTER 4"/>
    <property type="match status" value="1"/>
</dbReference>
<evidence type="ECO:0000256" key="4">
    <source>
        <dbReference type="ARBA" id="ARBA00022989"/>
    </source>
</evidence>
<dbReference type="InterPro" id="IPR020846">
    <property type="entry name" value="MFS_dom"/>
</dbReference>
<feature type="transmembrane region" description="Helical" evidence="6">
    <location>
        <begin position="163"/>
        <end position="182"/>
    </location>
</feature>
<dbReference type="EMBL" id="AZGF01000012">
    <property type="protein sequence ID" value="KRM11959.1"/>
    <property type="molecule type" value="Genomic_DNA"/>
</dbReference>
<evidence type="ECO:0000256" key="6">
    <source>
        <dbReference type="SAM" id="Phobius"/>
    </source>
</evidence>
<feature type="transmembrane region" description="Helical" evidence="6">
    <location>
        <begin position="102"/>
        <end position="123"/>
    </location>
</feature>
<feature type="transmembrane region" description="Helical" evidence="6">
    <location>
        <begin position="330"/>
        <end position="348"/>
    </location>
</feature>
<sequence length="497" mass="54343">MADKLQRQQNTAMRAFALSNVMVGLESTIVATVIPEIIDDLHGIRLMSWVLTAYLLMMAVTAPIWTKLSERYGTKALMVIGTTIFVLASITEGLSINMYMLIVARLAMGIGAGAMAQLPYVIYGTQLSNTKRVKAIGNAIGAYSIASAIGPLVGGWITDNFGWRWVFFINVPIGLIMIWLIVHNYHEEFVPNHQAIDYRGALSLSVAIISLMLMIQELGEQNPRAILVAITAVIAVVIGAYFIWTENHAVDPIIPMNLFKNRSYMAKNIMMFFQYGIISFINSYIPMWGQGVYGLSALLGGVILVPSSILLVAGTRMVSPLMEHNSEKRLIRAGSFVMLFAVVVLVVTKQTSSVWLLAIAGGIFGLSTGVVNGTSQVAVQDSVAFKQIGPATALNSLIRTIGSTMVLSILSLSLNTTFKHAITDNHGKITISQLNSISSSTSAADLPAKLVPLLRTILYQGFHYLAIWACLFMALSILFTYLDPWKKRKELEKTGDK</sequence>
<keyword evidence="3 6" id="KW-0812">Transmembrane</keyword>
<dbReference type="InterPro" id="IPR036259">
    <property type="entry name" value="MFS_trans_sf"/>
</dbReference>
<feature type="transmembrane region" description="Helical" evidence="6">
    <location>
        <begin position="265"/>
        <end position="285"/>
    </location>
</feature>
<feature type="transmembrane region" description="Helical" evidence="6">
    <location>
        <begin position="202"/>
        <end position="219"/>
    </location>
</feature>
<dbReference type="PATRIC" id="fig|1423807.3.peg.331"/>
<evidence type="ECO:0000259" key="7">
    <source>
        <dbReference type="PROSITE" id="PS50850"/>
    </source>
</evidence>
<reference evidence="8 9" key="1">
    <citation type="journal article" date="2015" name="Genome Announc.">
        <title>Expanding the biotechnology potential of lactobacilli through comparative genomics of 213 strains and associated genera.</title>
        <authorList>
            <person name="Sun Z."/>
            <person name="Harris H.M."/>
            <person name="McCann A."/>
            <person name="Guo C."/>
            <person name="Argimon S."/>
            <person name="Zhang W."/>
            <person name="Yang X."/>
            <person name="Jeffery I.B."/>
            <person name="Cooney J.C."/>
            <person name="Kagawa T.F."/>
            <person name="Liu W."/>
            <person name="Song Y."/>
            <person name="Salvetti E."/>
            <person name="Wrobel A."/>
            <person name="Rasinkangas P."/>
            <person name="Parkhill J."/>
            <person name="Rea M.C."/>
            <person name="O'Sullivan O."/>
            <person name="Ritari J."/>
            <person name="Douillard F.P."/>
            <person name="Paul Ross R."/>
            <person name="Yang R."/>
            <person name="Briner A.E."/>
            <person name="Felis G.E."/>
            <person name="de Vos W.M."/>
            <person name="Barrangou R."/>
            <person name="Klaenhammer T.R."/>
            <person name="Caufield P.W."/>
            <person name="Cui Y."/>
            <person name="Zhang H."/>
            <person name="O'Toole P.W."/>
        </authorList>
    </citation>
    <scope>NUCLEOTIDE SEQUENCE [LARGE SCALE GENOMIC DNA]</scope>
    <source>
        <strain evidence="8 9">DSM 5007</strain>
    </source>
</reference>
<feature type="transmembrane region" description="Helical" evidence="6">
    <location>
        <begin position="354"/>
        <end position="375"/>
    </location>
</feature>
<feature type="transmembrane region" description="Helical" evidence="6">
    <location>
        <begin position="225"/>
        <end position="244"/>
    </location>
</feature>
<feature type="transmembrane region" description="Helical" evidence="6">
    <location>
        <begin position="291"/>
        <end position="318"/>
    </location>
</feature>
<evidence type="ECO:0000313" key="9">
    <source>
        <dbReference type="Proteomes" id="UP000051820"/>
    </source>
</evidence>
<dbReference type="RefSeq" id="WP_010621127.1">
    <property type="nucleotide sequence ID" value="NZ_AZGF01000012.1"/>
</dbReference>
<accession>A0A0R1W2N3</accession>
<proteinExistence type="predicted"/>
<comment type="caution">
    <text evidence="8">The sequence shown here is derived from an EMBL/GenBank/DDBJ whole genome shotgun (WGS) entry which is preliminary data.</text>
</comment>
<dbReference type="Gene3D" id="1.20.1250.20">
    <property type="entry name" value="MFS general substrate transporter like domains"/>
    <property type="match status" value="1"/>
</dbReference>
<dbReference type="Pfam" id="PF07690">
    <property type="entry name" value="MFS_1"/>
    <property type="match status" value="1"/>
</dbReference>
<evidence type="ECO:0000313" key="8">
    <source>
        <dbReference type="EMBL" id="KRM11959.1"/>
    </source>
</evidence>
<keyword evidence="4 6" id="KW-1133">Transmembrane helix</keyword>
<evidence type="ECO:0000256" key="2">
    <source>
        <dbReference type="ARBA" id="ARBA00022448"/>
    </source>
</evidence>
<feature type="transmembrane region" description="Helical" evidence="6">
    <location>
        <begin position="46"/>
        <end position="65"/>
    </location>
</feature>
<dbReference type="OrthoDB" id="9812221at2"/>
<dbReference type="AlphaFoldDB" id="A0A0R1W2N3"/>
<dbReference type="InterPro" id="IPR011701">
    <property type="entry name" value="MFS"/>
</dbReference>
<dbReference type="SUPFAM" id="SSF103473">
    <property type="entry name" value="MFS general substrate transporter"/>
    <property type="match status" value="1"/>
</dbReference>
<feature type="transmembrane region" description="Helical" evidence="6">
    <location>
        <begin position="135"/>
        <end position="157"/>
    </location>
</feature>
<dbReference type="PROSITE" id="PS50850">
    <property type="entry name" value="MFS"/>
    <property type="match status" value="1"/>
</dbReference>